<accession>A0A7M1S678</accession>
<evidence type="ECO:0000313" key="2">
    <source>
        <dbReference type="EMBL" id="QOR62868.1"/>
    </source>
</evidence>
<feature type="transmembrane region" description="Helical" evidence="1">
    <location>
        <begin position="222"/>
        <end position="245"/>
    </location>
</feature>
<keyword evidence="3" id="KW-1185">Reference proteome</keyword>
<dbReference type="RefSeq" id="WP_197549685.1">
    <property type="nucleotide sequence ID" value="NZ_CP063164.1"/>
</dbReference>
<organism evidence="2 3">
    <name type="scientific">Sulfurovum indicum</name>
    <dbReference type="NCBI Taxonomy" id="2779528"/>
    <lineage>
        <taxon>Bacteria</taxon>
        <taxon>Pseudomonadati</taxon>
        <taxon>Campylobacterota</taxon>
        <taxon>Epsilonproteobacteria</taxon>
        <taxon>Campylobacterales</taxon>
        <taxon>Sulfurovaceae</taxon>
        <taxon>Sulfurovum</taxon>
    </lineage>
</organism>
<dbReference type="AlphaFoldDB" id="A0A7M1S678"/>
<dbReference type="KEGG" id="sinu:IMZ28_05225"/>
<evidence type="ECO:0000313" key="3">
    <source>
        <dbReference type="Proteomes" id="UP000595074"/>
    </source>
</evidence>
<evidence type="ECO:0000256" key="1">
    <source>
        <dbReference type="SAM" id="Phobius"/>
    </source>
</evidence>
<feature type="transmembrane region" description="Helical" evidence="1">
    <location>
        <begin position="257"/>
        <end position="276"/>
    </location>
</feature>
<keyword evidence="1" id="KW-0812">Transmembrane</keyword>
<keyword evidence="1" id="KW-0472">Membrane</keyword>
<gene>
    <name evidence="2" type="ORF">IMZ28_05225</name>
</gene>
<sequence>MKEIVNIYKINKISIEKYIHSVVESLPVDYIGSAGKTLKQYHFIQLMYEVDQKYMQTTPTVCHRGKDTEGLGSDKSHYFRSLRLDDKGVYVSNPYIHYRTGKASISVVAADNDRYRVFDIDLLLLLEHLRMIEHNTLHEHYKKVVYSVGSIFLSIVSIMLIIYGGYVFIAIIFGSASTDFLQDIFKSIISITLGLAIFDLSKQIFEHEVLFQSFQQPEDKQYKVLGKFLISIVIALSIETLMVVFKITLDDYTQMLAAFYLIIGTTFMFIGLGYYYKILRGIEKNDRQ</sequence>
<feature type="transmembrane region" description="Helical" evidence="1">
    <location>
        <begin position="144"/>
        <end position="172"/>
    </location>
</feature>
<dbReference type="EMBL" id="CP063164">
    <property type="protein sequence ID" value="QOR62868.1"/>
    <property type="molecule type" value="Genomic_DNA"/>
</dbReference>
<evidence type="ECO:0008006" key="4">
    <source>
        <dbReference type="Google" id="ProtNLM"/>
    </source>
</evidence>
<keyword evidence="1" id="KW-1133">Transmembrane helix</keyword>
<protein>
    <recommendedName>
        <fullName evidence="4">General glycosylation pathway protein</fullName>
    </recommendedName>
</protein>
<reference evidence="2 3" key="1">
    <citation type="submission" date="2020-10" db="EMBL/GenBank/DDBJ databases">
        <title>The genome of sulfurovum sp.</title>
        <authorList>
            <person name="Xie S."/>
            <person name="Shao Z."/>
            <person name="Jiang L."/>
        </authorList>
    </citation>
    <scope>NUCLEOTIDE SEQUENCE [LARGE SCALE GENOMIC DNA]</scope>
    <source>
        <strain evidence="2 3">ST-419</strain>
    </source>
</reference>
<dbReference type="Proteomes" id="UP000595074">
    <property type="component" value="Chromosome"/>
</dbReference>
<proteinExistence type="predicted"/>
<feature type="transmembrane region" description="Helical" evidence="1">
    <location>
        <begin position="184"/>
        <end position="201"/>
    </location>
</feature>
<name>A0A7M1S678_9BACT</name>